<sequence>MGNMTIKLVAFDMDGTFLNDKNTYNHQRFGEILQKLRARDIRVVAASGSQYQRLLDQFAEFNSEMDFVSQNGAAVYSNGEPLLIQAMPEEAVTATLDIINNQFPSTDIAEHLVVGVKSAYVDQTISQAAFDLTYHYYNHLQRVDNLPTVTPKILQDQVTSIGVTFANHVDFKSVITNLRQALPVGLSSQTSGYNTELISENSVNKAAGLRELQNRFNIADDEIMTFGDNENDLSMLKLTPYGYAVENATDKIKNSVSHYTESNNDEGVLNVLSRLV</sequence>
<dbReference type="SUPFAM" id="SSF56784">
    <property type="entry name" value="HAD-like"/>
    <property type="match status" value="1"/>
</dbReference>
<evidence type="ECO:0008006" key="3">
    <source>
        <dbReference type="Google" id="ProtNLM"/>
    </source>
</evidence>
<dbReference type="EMBL" id="AZFV01000001">
    <property type="protein sequence ID" value="KRM18669.1"/>
    <property type="molecule type" value="Genomic_DNA"/>
</dbReference>
<accession>A0A0R1WMF6</accession>
<dbReference type="GO" id="GO:0005829">
    <property type="term" value="C:cytosol"/>
    <property type="evidence" value="ECO:0007669"/>
    <property type="project" value="TreeGrafter"/>
</dbReference>
<dbReference type="InterPro" id="IPR036412">
    <property type="entry name" value="HAD-like_sf"/>
</dbReference>
<dbReference type="Proteomes" id="UP000051302">
    <property type="component" value="Unassembled WGS sequence"/>
</dbReference>
<dbReference type="Gene3D" id="3.40.50.1000">
    <property type="entry name" value="HAD superfamily/HAD-like"/>
    <property type="match status" value="1"/>
</dbReference>
<dbReference type="Pfam" id="PF08282">
    <property type="entry name" value="Hydrolase_3"/>
    <property type="match status" value="1"/>
</dbReference>
<dbReference type="NCBIfam" id="TIGR00099">
    <property type="entry name" value="Cof-subfamily"/>
    <property type="match status" value="1"/>
</dbReference>
<dbReference type="NCBIfam" id="TIGR01484">
    <property type="entry name" value="HAD-SF-IIB"/>
    <property type="match status" value="1"/>
</dbReference>
<dbReference type="CDD" id="cd07518">
    <property type="entry name" value="HAD_YbiV-Like"/>
    <property type="match status" value="1"/>
</dbReference>
<dbReference type="PATRIC" id="fig|1423774.3.peg.154"/>
<dbReference type="Gene3D" id="3.30.1240.10">
    <property type="match status" value="1"/>
</dbReference>
<keyword evidence="2" id="KW-1185">Reference proteome</keyword>
<organism evidence="1 2">
    <name type="scientific">Companilactobacillus nantensis DSM 16982</name>
    <dbReference type="NCBI Taxonomy" id="1423774"/>
    <lineage>
        <taxon>Bacteria</taxon>
        <taxon>Bacillati</taxon>
        <taxon>Bacillota</taxon>
        <taxon>Bacilli</taxon>
        <taxon>Lactobacillales</taxon>
        <taxon>Lactobacillaceae</taxon>
        <taxon>Companilactobacillus</taxon>
    </lineage>
</organism>
<dbReference type="SFLD" id="SFLDS00003">
    <property type="entry name" value="Haloacid_Dehalogenase"/>
    <property type="match status" value="1"/>
</dbReference>
<reference evidence="1 2" key="1">
    <citation type="journal article" date="2015" name="Genome Announc.">
        <title>Expanding the biotechnology potential of lactobacilli through comparative genomics of 213 strains and associated genera.</title>
        <authorList>
            <person name="Sun Z."/>
            <person name="Harris H.M."/>
            <person name="McCann A."/>
            <person name="Guo C."/>
            <person name="Argimon S."/>
            <person name="Zhang W."/>
            <person name="Yang X."/>
            <person name="Jeffery I.B."/>
            <person name="Cooney J.C."/>
            <person name="Kagawa T.F."/>
            <person name="Liu W."/>
            <person name="Song Y."/>
            <person name="Salvetti E."/>
            <person name="Wrobel A."/>
            <person name="Rasinkangas P."/>
            <person name="Parkhill J."/>
            <person name="Rea M.C."/>
            <person name="O'Sullivan O."/>
            <person name="Ritari J."/>
            <person name="Douillard F.P."/>
            <person name="Paul Ross R."/>
            <person name="Yang R."/>
            <person name="Briner A.E."/>
            <person name="Felis G.E."/>
            <person name="de Vos W.M."/>
            <person name="Barrangou R."/>
            <person name="Klaenhammer T.R."/>
            <person name="Caufield P.W."/>
            <person name="Cui Y."/>
            <person name="Zhang H."/>
            <person name="O'Toole P.W."/>
        </authorList>
    </citation>
    <scope>NUCLEOTIDE SEQUENCE [LARGE SCALE GENOMIC DNA]</scope>
    <source>
        <strain evidence="1 2">DSM 16982</strain>
    </source>
</reference>
<dbReference type="PANTHER" id="PTHR10000:SF53">
    <property type="entry name" value="5-AMINO-6-(5-PHOSPHO-D-RIBITYLAMINO)URACIL PHOSPHATASE YBJI-RELATED"/>
    <property type="match status" value="1"/>
</dbReference>
<name>A0A0R1WMF6_9LACO</name>
<dbReference type="GO" id="GO:0016791">
    <property type="term" value="F:phosphatase activity"/>
    <property type="evidence" value="ECO:0007669"/>
    <property type="project" value="UniProtKB-ARBA"/>
</dbReference>
<comment type="caution">
    <text evidence="1">The sequence shown here is derived from an EMBL/GenBank/DDBJ whole genome shotgun (WGS) entry which is preliminary data.</text>
</comment>
<dbReference type="SFLD" id="SFLDG01140">
    <property type="entry name" value="C2.B:_Phosphomannomutase_and_P"/>
    <property type="match status" value="1"/>
</dbReference>
<evidence type="ECO:0000313" key="2">
    <source>
        <dbReference type="Proteomes" id="UP000051302"/>
    </source>
</evidence>
<dbReference type="PANTHER" id="PTHR10000">
    <property type="entry name" value="PHOSPHOSERINE PHOSPHATASE"/>
    <property type="match status" value="1"/>
</dbReference>
<dbReference type="GO" id="GO:0000287">
    <property type="term" value="F:magnesium ion binding"/>
    <property type="evidence" value="ECO:0007669"/>
    <property type="project" value="TreeGrafter"/>
</dbReference>
<dbReference type="AlphaFoldDB" id="A0A0R1WMF6"/>
<dbReference type="InterPro" id="IPR006379">
    <property type="entry name" value="HAD-SF_hydro_IIB"/>
</dbReference>
<protein>
    <recommendedName>
        <fullName evidence="3">HAD superfamily hydrolase</fullName>
    </recommendedName>
</protein>
<proteinExistence type="predicted"/>
<dbReference type="STRING" id="1423774.FD31_GL000151"/>
<dbReference type="InterPro" id="IPR023214">
    <property type="entry name" value="HAD_sf"/>
</dbReference>
<gene>
    <name evidence="1" type="ORF">FD31_GL000151</name>
</gene>
<dbReference type="InterPro" id="IPR000150">
    <property type="entry name" value="Cof"/>
</dbReference>
<evidence type="ECO:0000313" key="1">
    <source>
        <dbReference type="EMBL" id="KRM18669.1"/>
    </source>
</evidence>